<evidence type="ECO:0000313" key="1">
    <source>
        <dbReference type="EMBL" id="RYC95643.1"/>
    </source>
</evidence>
<evidence type="ECO:0000313" key="2">
    <source>
        <dbReference type="Proteomes" id="UP000290540"/>
    </source>
</evidence>
<accession>A0A4Q2W8P6</accession>
<protein>
    <submittedName>
        <fullName evidence="1">Uncharacterized protein</fullName>
    </submittedName>
</protein>
<organism evidence="1 2">
    <name type="scientific">Fusarium oxysporum f. sp. narcissi</name>
    <dbReference type="NCBI Taxonomy" id="451672"/>
    <lineage>
        <taxon>Eukaryota</taxon>
        <taxon>Fungi</taxon>
        <taxon>Dikarya</taxon>
        <taxon>Ascomycota</taxon>
        <taxon>Pezizomycotina</taxon>
        <taxon>Sordariomycetes</taxon>
        <taxon>Hypocreomycetidae</taxon>
        <taxon>Hypocreales</taxon>
        <taxon>Nectriaceae</taxon>
        <taxon>Fusarium</taxon>
        <taxon>Fusarium oxysporum species complex</taxon>
    </lineage>
</organism>
<comment type="caution">
    <text evidence="1">The sequence shown here is derived from an EMBL/GenBank/DDBJ whole genome shotgun (WGS) entry which is preliminary data.</text>
</comment>
<dbReference type="EMBL" id="MQTW01000006">
    <property type="protein sequence ID" value="RYC95643.1"/>
    <property type="molecule type" value="Genomic_DNA"/>
</dbReference>
<proteinExistence type="predicted"/>
<name>A0A4Q2W8P6_FUSOX</name>
<dbReference type="Proteomes" id="UP000290540">
    <property type="component" value="Unassembled WGS sequence"/>
</dbReference>
<reference evidence="1 2" key="1">
    <citation type="submission" date="2016-12" db="EMBL/GenBank/DDBJ databases">
        <title>Draft genome sequence of Fusarium oxysporum causing rot on Narcissus.</title>
        <authorList>
            <person name="Armitage A.D."/>
            <person name="Taylor A."/>
            <person name="Clarkson J.P."/>
            <person name="Harrison R.J."/>
            <person name="Jackson A.C."/>
        </authorList>
    </citation>
    <scope>NUCLEOTIDE SEQUENCE [LARGE SCALE GENOMIC DNA]</scope>
    <source>
        <strain evidence="1 2">N139</strain>
    </source>
</reference>
<dbReference type="AlphaFoldDB" id="A0A4Q2W8P6"/>
<sequence length="93" mass="10577">MGIVVLTYKSPSATGIKAQQVHRNIQSQTIVIFPDDQRSSLFNKSVVLPTGDEEETSRHRERIFGYDEATKECDCSDERAIIDETERSVLLYL</sequence>
<gene>
    <name evidence="1" type="ORF">BFJ63_vAg1458</name>
</gene>